<reference evidence="2" key="2">
    <citation type="submission" date="2022-06" db="UniProtKB">
        <authorList>
            <consortium name="EnsemblMetazoa"/>
        </authorList>
    </citation>
    <scope>IDENTIFICATION</scope>
    <source>
        <strain evidence="2">DF5081</strain>
    </source>
</reference>
<proteinExistence type="predicted"/>
<feature type="compositionally biased region" description="Basic and acidic residues" evidence="1">
    <location>
        <begin position="1"/>
        <end position="16"/>
    </location>
</feature>
<accession>A0A8R1E6V8</accession>
<feature type="compositionally biased region" description="Polar residues" evidence="1">
    <location>
        <begin position="18"/>
        <end position="27"/>
    </location>
</feature>
<feature type="compositionally biased region" description="Basic and acidic residues" evidence="1">
    <location>
        <begin position="42"/>
        <end position="74"/>
    </location>
</feature>
<feature type="region of interest" description="Disordered" evidence="1">
    <location>
        <begin position="1"/>
        <end position="82"/>
    </location>
</feature>
<reference evidence="3" key="1">
    <citation type="submission" date="2010-08" db="EMBL/GenBank/DDBJ databases">
        <authorList>
            <consortium name="Caenorhabditis japonica Sequencing Consortium"/>
            <person name="Wilson R.K."/>
        </authorList>
    </citation>
    <scope>NUCLEOTIDE SEQUENCE [LARGE SCALE GENOMIC DNA]</scope>
    <source>
        <strain evidence="3">DF5081</strain>
    </source>
</reference>
<evidence type="ECO:0000256" key="1">
    <source>
        <dbReference type="SAM" id="MobiDB-lite"/>
    </source>
</evidence>
<protein>
    <submittedName>
        <fullName evidence="2">Uncharacterized protein</fullName>
    </submittedName>
</protein>
<evidence type="ECO:0000313" key="2">
    <source>
        <dbReference type="EnsemblMetazoa" id="CJA26191.1"/>
    </source>
</evidence>
<feature type="compositionally biased region" description="Basic and acidic residues" evidence="1">
    <location>
        <begin position="116"/>
        <end position="126"/>
    </location>
</feature>
<feature type="region of interest" description="Disordered" evidence="1">
    <location>
        <begin position="96"/>
        <end position="126"/>
    </location>
</feature>
<dbReference type="EnsemblMetazoa" id="CJA26191.1">
    <property type="protein sequence ID" value="CJA26191.1"/>
    <property type="gene ID" value="WBGene00181763"/>
</dbReference>
<dbReference type="AlphaFoldDB" id="A0A8R1E6V8"/>
<organism evidence="2 3">
    <name type="scientific">Caenorhabditis japonica</name>
    <dbReference type="NCBI Taxonomy" id="281687"/>
    <lineage>
        <taxon>Eukaryota</taxon>
        <taxon>Metazoa</taxon>
        <taxon>Ecdysozoa</taxon>
        <taxon>Nematoda</taxon>
        <taxon>Chromadorea</taxon>
        <taxon>Rhabditida</taxon>
        <taxon>Rhabditina</taxon>
        <taxon>Rhabditomorpha</taxon>
        <taxon>Rhabditoidea</taxon>
        <taxon>Rhabditidae</taxon>
        <taxon>Peloderinae</taxon>
        <taxon>Caenorhabditis</taxon>
    </lineage>
</organism>
<evidence type="ECO:0000313" key="3">
    <source>
        <dbReference type="Proteomes" id="UP000005237"/>
    </source>
</evidence>
<sequence length="126" mass="14445">MKKKPAPPEKSTRKEPTLQMQPTQSVSARKVLAPPEVTLKTARAEDSKKEEVKKEEETKKEEKKEVETVEKSKTSEASIEPTFAKYNDKEQMIADGFRRDKTDYPTMEDIGSDWDDEKKKPQEVAS</sequence>
<keyword evidence="3" id="KW-1185">Reference proteome</keyword>
<dbReference type="Proteomes" id="UP000005237">
    <property type="component" value="Unassembled WGS sequence"/>
</dbReference>
<name>A0A8R1E6V8_CAEJA</name>